<dbReference type="SUPFAM" id="SSF100934">
    <property type="entry name" value="Heat shock protein 70kD (HSP70), C-terminal subdomain"/>
    <property type="match status" value="1"/>
</dbReference>
<comment type="similarity">
    <text evidence="2 8">Belongs to the heat shock protein 70 family.</text>
</comment>
<keyword evidence="3 8" id="KW-0547">Nucleotide-binding</keyword>
<evidence type="ECO:0000256" key="4">
    <source>
        <dbReference type="ARBA" id="ARBA00022840"/>
    </source>
</evidence>
<dbReference type="Gene3D" id="1.20.1270.10">
    <property type="match status" value="1"/>
</dbReference>
<reference evidence="11" key="1">
    <citation type="submission" date="2016-03" db="EMBL/GenBank/DDBJ databases">
        <authorList>
            <person name="Devillers H."/>
        </authorList>
    </citation>
    <scope>NUCLEOTIDE SEQUENCE [LARGE SCALE GENOMIC DNA]</scope>
</reference>
<comment type="subcellular location">
    <subcellularLocation>
        <location evidence="1">Mitochondrion matrix</location>
    </subcellularLocation>
</comment>
<dbReference type="FunFam" id="1.20.1270.10:FF:000007">
    <property type="entry name" value="Heat shock protein, mitochondrial"/>
    <property type="match status" value="1"/>
</dbReference>
<dbReference type="FunFam" id="2.60.34.10:FF:000014">
    <property type="entry name" value="Chaperone protein DnaK HSP70"/>
    <property type="match status" value="1"/>
</dbReference>
<keyword evidence="7" id="KW-0143">Chaperone</keyword>
<dbReference type="InterPro" id="IPR029048">
    <property type="entry name" value="HSP70_C_sf"/>
</dbReference>
<dbReference type="EMBL" id="LT598489">
    <property type="protein sequence ID" value="SCW00162.1"/>
    <property type="molecule type" value="Genomic_DNA"/>
</dbReference>
<feature type="region of interest" description="Disordered" evidence="9">
    <location>
        <begin position="544"/>
        <end position="566"/>
    </location>
</feature>
<keyword evidence="6" id="KW-0496">Mitochondrion</keyword>
<dbReference type="PANTHER" id="PTHR19375">
    <property type="entry name" value="HEAT SHOCK PROTEIN 70KDA"/>
    <property type="match status" value="1"/>
</dbReference>
<dbReference type="GO" id="GO:0005759">
    <property type="term" value="C:mitochondrial matrix"/>
    <property type="evidence" value="ECO:0007669"/>
    <property type="project" value="UniProtKB-SubCell"/>
</dbReference>
<dbReference type="InterPro" id="IPR043129">
    <property type="entry name" value="ATPase_NBD"/>
</dbReference>
<dbReference type="Gene3D" id="2.60.34.10">
    <property type="entry name" value="Substrate Binding Domain Of DNAk, Chain A, domain 1"/>
    <property type="match status" value="1"/>
</dbReference>
<dbReference type="FunFam" id="3.30.30.30:FF:000003">
    <property type="entry name" value="Heat shock protein 9"/>
    <property type="match status" value="1"/>
</dbReference>
<dbReference type="Gene3D" id="3.30.420.40">
    <property type="match status" value="2"/>
</dbReference>
<dbReference type="InterPro" id="IPR018181">
    <property type="entry name" value="Heat_shock_70_CS"/>
</dbReference>
<dbReference type="GO" id="GO:0051082">
    <property type="term" value="F:unfolded protein binding"/>
    <property type="evidence" value="ECO:0007669"/>
    <property type="project" value="InterPro"/>
</dbReference>
<evidence type="ECO:0000256" key="9">
    <source>
        <dbReference type="SAM" id="MobiDB-lite"/>
    </source>
</evidence>
<dbReference type="PROSITE" id="PS00297">
    <property type="entry name" value="HSP70_1"/>
    <property type="match status" value="1"/>
</dbReference>
<keyword evidence="4 8" id="KW-0067">ATP-binding</keyword>
<organism evidence="10 11">
    <name type="scientific">Lachancea fermentati</name>
    <name type="common">Zygosaccharomyces fermentati</name>
    <dbReference type="NCBI Taxonomy" id="4955"/>
    <lineage>
        <taxon>Eukaryota</taxon>
        <taxon>Fungi</taxon>
        <taxon>Dikarya</taxon>
        <taxon>Ascomycota</taxon>
        <taxon>Saccharomycotina</taxon>
        <taxon>Saccharomycetes</taxon>
        <taxon>Saccharomycetales</taxon>
        <taxon>Saccharomycetaceae</taxon>
        <taxon>Lachancea</taxon>
    </lineage>
</organism>
<dbReference type="Gene3D" id="3.90.640.10">
    <property type="entry name" value="Actin, Chain A, domain 4"/>
    <property type="match status" value="1"/>
</dbReference>
<proteinExistence type="inferred from homology"/>
<dbReference type="OMA" id="GREQKMT"/>
<keyword evidence="5" id="KW-0809">Transit peptide</keyword>
<dbReference type="Proteomes" id="UP000190831">
    <property type="component" value="Chromosome B"/>
</dbReference>
<dbReference type="NCBIfam" id="NF001413">
    <property type="entry name" value="PRK00290.1"/>
    <property type="match status" value="1"/>
</dbReference>
<dbReference type="HAMAP" id="MF_00332">
    <property type="entry name" value="DnaK"/>
    <property type="match status" value="1"/>
</dbReference>
<dbReference type="FunFam" id="3.30.420.40:FF:000004">
    <property type="entry name" value="Molecular chaperone DnaK"/>
    <property type="match status" value="1"/>
</dbReference>
<dbReference type="InterPro" id="IPR012725">
    <property type="entry name" value="Chaperone_DnaK"/>
</dbReference>
<dbReference type="SUPFAM" id="SSF53067">
    <property type="entry name" value="Actin-like ATPase domain"/>
    <property type="match status" value="2"/>
</dbReference>
<evidence type="ECO:0000256" key="7">
    <source>
        <dbReference type="ARBA" id="ARBA00023186"/>
    </source>
</evidence>
<dbReference type="NCBIfam" id="TIGR02350">
    <property type="entry name" value="prok_dnaK"/>
    <property type="match status" value="1"/>
</dbReference>
<dbReference type="CDD" id="cd11734">
    <property type="entry name" value="ASKHA_NBD_HSP70_Ssc1_3"/>
    <property type="match status" value="1"/>
</dbReference>
<sequence>MLSAKSVLRNPLNPLRAAARFNSTKVQGQVIGIDLGTTNSAVAVMEGKVPKIIENAEGARTTPSVVAFTKDGERLVGIPAKRQAVVNPENTLFATKRLIGRRFEDAEVQRDIKQVPYKIVKHSNGDAWLEARGQTYSPAQIGGFVLNKMKETAEAYLGKTVKNAVVTVPAYFNDSQRQATKDAGQIVGLNVLRVVNEPTAAALAYGLEKSDAKVVAVFDLGGGTFDISILDIDNGVFEVKSTNGDTHLGGEDFDITLLREIVANFKKETGIDLQNDRMAIQRIREAAEKAKIELSSTISTEINLPFITADASGPKHINMKFTRAQFESLTEPLIKRTVDPVKKALKDANLSTSDVSEVLLVGGMSRMPKVVETVKSLFGKEPSKAVNPDEAVAIGAAIQGAVLAGEVTDVLLLDVTPLSLGIETLGGVFTRLIPRNTTIPTKKSQIFSTAAAGQTSVEIRVFQGERELVRDNKLIGNFTLSGIPPAPKGVPQIEVSFDIDADGIINVSARDKASNKDASITVAGSSGLSDSEIEQMVNDAEKFKEEDEARKRSIETANKADQLANDTENSLKEFEAKLDKAEAQKVKDQLTSLRELVARVQSGEEVNSEELKTKTDELQSSSMKLFEQMYKNDSANNSGETKQ</sequence>
<dbReference type="PRINTS" id="PR00301">
    <property type="entry name" value="HEATSHOCK70"/>
</dbReference>
<dbReference type="PROSITE" id="PS01036">
    <property type="entry name" value="HSP70_3"/>
    <property type="match status" value="1"/>
</dbReference>
<dbReference type="OrthoDB" id="2401965at2759"/>
<dbReference type="STRING" id="4955.A0A1G4M8X6"/>
<dbReference type="FunFam" id="3.90.640.10:FF:000003">
    <property type="entry name" value="Molecular chaperone DnaK"/>
    <property type="match status" value="1"/>
</dbReference>
<dbReference type="GO" id="GO:0005524">
    <property type="term" value="F:ATP binding"/>
    <property type="evidence" value="ECO:0007669"/>
    <property type="project" value="UniProtKB-KW"/>
</dbReference>
<evidence type="ECO:0000313" key="10">
    <source>
        <dbReference type="EMBL" id="SCW00162.1"/>
    </source>
</evidence>
<dbReference type="InterPro" id="IPR013126">
    <property type="entry name" value="Hsp_70_fam"/>
</dbReference>
<evidence type="ECO:0000256" key="8">
    <source>
        <dbReference type="RuleBase" id="RU003322"/>
    </source>
</evidence>
<evidence type="ECO:0000256" key="1">
    <source>
        <dbReference type="ARBA" id="ARBA00004305"/>
    </source>
</evidence>
<evidence type="ECO:0000256" key="6">
    <source>
        <dbReference type="ARBA" id="ARBA00023128"/>
    </source>
</evidence>
<evidence type="ECO:0000256" key="2">
    <source>
        <dbReference type="ARBA" id="ARBA00007381"/>
    </source>
</evidence>
<evidence type="ECO:0000313" key="11">
    <source>
        <dbReference type="Proteomes" id="UP000190831"/>
    </source>
</evidence>
<accession>A0A1G4M8X6</accession>
<dbReference type="InterPro" id="IPR029047">
    <property type="entry name" value="HSP70_peptide-bd_sf"/>
</dbReference>
<name>A0A1G4M8X6_LACFM</name>
<dbReference type="AlphaFoldDB" id="A0A1G4M8X6"/>
<dbReference type="PROSITE" id="PS00329">
    <property type="entry name" value="HSP70_2"/>
    <property type="match status" value="1"/>
</dbReference>
<dbReference type="SUPFAM" id="SSF100920">
    <property type="entry name" value="Heat shock protein 70kD (HSP70), peptide-binding domain"/>
    <property type="match status" value="1"/>
</dbReference>
<gene>
    <name evidence="10" type="ORF">LAFE_0B10814G</name>
</gene>
<evidence type="ECO:0000256" key="3">
    <source>
        <dbReference type="ARBA" id="ARBA00022741"/>
    </source>
</evidence>
<evidence type="ECO:0000256" key="5">
    <source>
        <dbReference type="ARBA" id="ARBA00022946"/>
    </source>
</evidence>
<keyword evidence="11" id="KW-1185">Reference proteome</keyword>
<protein>
    <submittedName>
        <fullName evidence="10">LAFE_0B10814g1_1</fullName>
    </submittedName>
</protein>
<feature type="compositionally biased region" description="Basic and acidic residues" evidence="9">
    <location>
        <begin position="544"/>
        <end position="554"/>
    </location>
</feature>
<dbReference type="Pfam" id="PF00012">
    <property type="entry name" value="HSP70"/>
    <property type="match status" value="1"/>
</dbReference>
<dbReference type="GO" id="GO:0140662">
    <property type="term" value="F:ATP-dependent protein folding chaperone"/>
    <property type="evidence" value="ECO:0007669"/>
    <property type="project" value="InterPro"/>
</dbReference>